<dbReference type="EMBL" id="AJAU01000002">
    <property type="protein sequence ID" value="EOL50877.1"/>
    <property type="molecule type" value="Genomic_DNA"/>
</dbReference>
<dbReference type="RefSeq" id="WP_010770278.1">
    <property type="nucleotide sequence ID" value="NZ_KE136474.1"/>
</dbReference>
<evidence type="ECO:0000313" key="2">
    <source>
        <dbReference type="Proteomes" id="UP000013840"/>
    </source>
</evidence>
<evidence type="ECO:0000313" key="1">
    <source>
        <dbReference type="EMBL" id="EOL50877.1"/>
    </source>
</evidence>
<gene>
    <name evidence="1" type="ORF">UC7_00065</name>
</gene>
<dbReference type="PATRIC" id="fig|1158612.3.peg.65"/>
<dbReference type="AlphaFoldDB" id="R3WU16"/>
<comment type="caution">
    <text evidence="1">The sequence shown here is derived from an EMBL/GenBank/DDBJ whole genome shotgun (WGS) entry which is preliminary data.</text>
</comment>
<proteinExistence type="predicted"/>
<protein>
    <submittedName>
        <fullName evidence="1">Uncharacterized protein</fullName>
    </submittedName>
</protein>
<dbReference type="Proteomes" id="UP000013840">
    <property type="component" value="Unassembled WGS sequence"/>
</dbReference>
<accession>R3WU16</accession>
<keyword evidence="2" id="KW-1185">Reference proteome</keyword>
<organism evidence="1 2">
    <name type="scientific">Enterococcus caccae ATCC BAA-1240</name>
    <dbReference type="NCBI Taxonomy" id="1158612"/>
    <lineage>
        <taxon>Bacteria</taxon>
        <taxon>Bacillati</taxon>
        <taxon>Bacillota</taxon>
        <taxon>Bacilli</taxon>
        <taxon>Lactobacillales</taxon>
        <taxon>Enterococcaceae</taxon>
        <taxon>Enterococcus</taxon>
    </lineage>
</organism>
<reference evidence="1 2" key="1">
    <citation type="submission" date="2013-02" db="EMBL/GenBank/DDBJ databases">
        <title>The Genome Sequence of Enterococcus caccae BAA-1240.</title>
        <authorList>
            <consortium name="The Broad Institute Genome Sequencing Platform"/>
            <consortium name="The Broad Institute Genome Sequencing Center for Infectious Disease"/>
            <person name="Earl A.M."/>
            <person name="Gilmore M.S."/>
            <person name="Lebreton F."/>
            <person name="Walker B."/>
            <person name="Young S.K."/>
            <person name="Zeng Q."/>
            <person name="Gargeya S."/>
            <person name="Fitzgerald M."/>
            <person name="Haas B."/>
            <person name="Abouelleil A."/>
            <person name="Alvarado L."/>
            <person name="Arachchi H.M."/>
            <person name="Berlin A.M."/>
            <person name="Chapman S.B."/>
            <person name="Dewar J."/>
            <person name="Goldberg J."/>
            <person name="Griggs A."/>
            <person name="Gujja S."/>
            <person name="Hansen M."/>
            <person name="Howarth C."/>
            <person name="Imamovic A."/>
            <person name="Larimer J."/>
            <person name="McCowan C."/>
            <person name="Murphy C."/>
            <person name="Neiman D."/>
            <person name="Pearson M."/>
            <person name="Priest M."/>
            <person name="Roberts A."/>
            <person name="Saif S."/>
            <person name="Shea T."/>
            <person name="Sisk P."/>
            <person name="Sykes S."/>
            <person name="Wortman J."/>
            <person name="Nusbaum C."/>
            <person name="Birren B."/>
        </authorList>
    </citation>
    <scope>NUCLEOTIDE SEQUENCE [LARGE SCALE GENOMIC DNA]</scope>
    <source>
        <strain evidence="1 2">ATCC BAA-1240</strain>
    </source>
</reference>
<sequence length="144" mass="16509">MIDDGFGQLIDESVESNLLKNLKLFSFTYNMYNHQYGFVYQSTPMLGKRALPDGNVLGMFKQNKLVTKLNHALEKKNSHWLAVLDDSIADIGLIAPEADAIIYVPELQKQFDLKDYPKEKAFYFASLKYHELNLDKVIAFLNSI</sequence>
<name>R3WU16_9ENTE</name>
<dbReference type="eggNOG" id="ENOG50306CR">
    <property type="taxonomic scope" value="Bacteria"/>
</dbReference>